<evidence type="ECO:0000256" key="7">
    <source>
        <dbReference type="SAM" id="MobiDB-lite"/>
    </source>
</evidence>
<dbReference type="InterPro" id="IPR045276">
    <property type="entry name" value="YbiO_bact"/>
</dbReference>
<evidence type="ECO:0000259" key="10">
    <source>
        <dbReference type="Pfam" id="PF00924"/>
    </source>
</evidence>
<evidence type="ECO:0000256" key="3">
    <source>
        <dbReference type="ARBA" id="ARBA00022475"/>
    </source>
</evidence>
<dbReference type="InterPro" id="IPR049278">
    <property type="entry name" value="MS_channel_C"/>
</dbReference>
<evidence type="ECO:0000256" key="8">
    <source>
        <dbReference type="SAM" id="Phobius"/>
    </source>
</evidence>
<accession>A0A7L9WJJ4</accession>
<evidence type="ECO:0000259" key="11">
    <source>
        <dbReference type="Pfam" id="PF21082"/>
    </source>
</evidence>
<dbReference type="GO" id="GO:0008381">
    <property type="term" value="F:mechanosensitive monoatomic ion channel activity"/>
    <property type="evidence" value="ECO:0007669"/>
    <property type="project" value="InterPro"/>
</dbReference>
<dbReference type="InterPro" id="IPR011014">
    <property type="entry name" value="MscS_channel_TM-2"/>
</dbReference>
<feature type="transmembrane region" description="Helical" evidence="8">
    <location>
        <begin position="140"/>
        <end position="163"/>
    </location>
</feature>
<evidence type="ECO:0000259" key="12">
    <source>
        <dbReference type="Pfam" id="PF21088"/>
    </source>
</evidence>
<feature type="transmembrane region" description="Helical" evidence="8">
    <location>
        <begin position="509"/>
        <end position="531"/>
    </location>
</feature>
<dbReference type="Pfam" id="PF00924">
    <property type="entry name" value="MS_channel_2nd"/>
    <property type="match status" value="1"/>
</dbReference>
<dbReference type="InterPro" id="IPR011066">
    <property type="entry name" value="MscS_channel_C_sf"/>
</dbReference>
<name>A0A7L9WJJ4_9RHOB</name>
<evidence type="ECO:0000313" key="14">
    <source>
        <dbReference type="Proteomes" id="UP000594118"/>
    </source>
</evidence>
<feature type="transmembrane region" description="Helical" evidence="8">
    <location>
        <begin position="291"/>
        <end position="314"/>
    </location>
</feature>
<keyword evidence="9" id="KW-0732">Signal</keyword>
<keyword evidence="4 8" id="KW-0812">Transmembrane</keyword>
<feature type="compositionally biased region" description="Polar residues" evidence="7">
    <location>
        <begin position="757"/>
        <end position="767"/>
    </location>
</feature>
<dbReference type="SUPFAM" id="SSF50182">
    <property type="entry name" value="Sm-like ribonucleoproteins"/>
    <property type="match status" value="1"/>
</dbReference>
<dbReference type="EMBL" id="CP045201">
    <property type="protein sequence ID" value="QOL80004.1"/>
    <property type="molecule type" value="Genomic_DNA"/>
</dbReference>
<evidence type="ECO:0000256" key="6">
    <source>
        <dbReference type="ARBA" id="ARBA00023136"/>
    </source>
</evidence>
<dbReference type="PANTHER" id="PTHR30460:SF0">
    <property type="entry name" value="MODERATE CONDUCTANCE MECHANOSENSITIVE CHANNEL YBIO"/>
    <property type="match status" value="1"/>
</dbReference>
<keyword evidence="5 8" id="KW-1133">Transmembrane helix</keyword>
<feature type="domain" description="Mechanosensitive ion channel transmembrane helices 2/3" evidence="12">
    <location>
        <begin position="519"/>
        <end position="556"/>
    </location>
</feature>
<keyword evidence="14" id="KW-1185">Reference proteome</keyword>
<dbReference type="Proteomes" id="UP000594118">
    <property type="component" value="Chromosome"/>
</dbReference>
<dbReference type="KEGG" id="pshq:F3W81_03695"/>
<dbReference type="InterPro" id="IPR023408">
    <property type="entry name" value="MscS_beta-dom_sf"/>
</dbReference>
<comment type="subcellular location">
    <subcellularLocation>
        <location evidence="1">Cell membrane</location>
        <topology evidence="1">Multi-pass membrane protein</topology>
    </subcellularLocation>
</comment>
<dbReference type="Gene3D" id="2.30.30.60">
    <property type="match status" value="1"/>
</dbReference>
<feature type="transmembrane region" description="Helical" evidence="8">
    <location>
        <begin position="420"/>
        <end position="444"/>
    </location>
</feature>
<keyword evidence="6 8" id="KW-0472">Membrane</keyword>
<dbReference type="Gene3D" id="3.30.70.100">
    <property type="match status" value="1"/>
</dbReference>
<sequence>MRAVLFRLGAFLVLLAGLATAPVAAQTVNLTTSSHAQAAPEPITLPDPLTPESINALIARLSDAEVRTLLLERLDAVASDPASAATSPYESVSALLAETMRRMWQSTVFNFTHLPDFLAAEGAVLQRFSDRLGPGGVRRMLIAATLAIVVGMLASKAMHWFVFRTPKSRMQREHSTNLMQSLRYAASRMQYEVIGALIFTLSAYGVLQLLKPDERVPLVAQIVFWIVFVPRFAIILLRFFLASTHRQPPLLTAPDHIIKVIYWNFVGIAYGVGFTFAMSTLNRSFGGAPGFWHWFNVLFFGWMLLLFIYTRNGWRSIMAGDRRELTRFDAWSIRAYPYLAVVAIIATYLFCVGANVMNATGVLGGGRHFVSMVIVLVAPLLDTLIHAIVRHFMPDMEGEGPMAQQAYRASRRAYIRIGRVLVFGAVILATARLWHITAIGMATAGVGEPLASTVVRVALITVCGYLVWEAVRLLINVRLAGEQPGEGDAAHASEGEGMGAPATTRLGTILPPISVTLQFFVLTMTVLMVLANLGVDVTALLAGAGIIGIAVGFGSQKLVSDVISGMFFLIDDAFRLNEYVNAGGSIGTVDRISLRSLRLRDAKGPVLIVPYSEINTVTNYGRDWGIMKLRFTVPFDTDVERVRKIFKKIGQEMLDDPELGQGFIEPFKSQGVYEYNDHGIVIRGKFTHKPGAQFMIRKKVYTRVKEEFEKAGIQFARREVKVNLEGAGRDTLSEEDKHKISAAAAEHSAEADRLEAASTTGTPRDDR</sequence>
<dbReference type="InterPro" id="IPR006685">
    <property type="entry name" value="MscS_channel_2nd"/>
</dbReference>
<dbReference type="SUPFAM" id="SSF82689">
    <property type="entry name" value="Mechanosensitive channel protein MscS (YggB), C-terminal domain"/>
    <property type="match status" value="1"/>
</dbReference>
<comment type="similarity">
    <text evidence="2">Belongs to the MscS (TC 1.A.23) family.</text>
</comment>
<feature type="domain" description="Mechanosensitive ion channel MscS" evidence="10">
    <location>
        <begin position="558"/>
        <end position="621"/>
    </location>
</feature>
<dbReference type="PANTHER" id="PTHR30460">
    <property type="entry name" value="MODERATE CONDUCTANCE MECHANOSENSITIVE CHANNEL YBIO"/>
    <property type="match status" value="1"/>
</dbReference>
<feature type="transmembrane region" description="Helical" evidence="8">
    <location>
        <begin position="537"/>
        <end position="554"/>
    </location>
</feature>
<evidence type="ECO:0000313" key="13">
    <source>
        <dbReference type="EMBL" id="QOL80004.1"/>
    </source>
</evidence>
<feature type="region of interest" description="Disordered" evidence="7">
    <location>
        <begin position="726"/>
        <end position="767"/>
    </location>
</feature>
<organism evidence="13 14">
    <name type="scientific">Pseudooceanicola spongiae</name>
    <dbReference type="NCBI Taxonomy" id="2613965"/>
    <lineage>
        <taxon>Bacteria</taxon>
        <taxon>Pseudomonadati</taxon>
        <taxon>Pseudomonadota</taxon>
        <taxon>Alphaproteobacteria</taxon>
        <taxon>Rhodobacterales</taxon>
        <taxon>Paracoccaceae</taxon>
        <taxon>Pseudooceanicola</taxon>
    </lineage>
</organism>
<dbReference type="GO" id="GO:0005886">
    <property type="term" value="C:plasma membrane"/>
    <property type="evidence" value="ECO:0007669"/>
    <property type="project" value="UniProtKB-SubCell"/>
</dbReference>
<evidence type="ECO:0000256" key="5">
    <source>
        <dbReference type="ARBA" id="ARBA00022989"/>
    </source>
</evidence>
<feature type="transmembrane region" description="Helical" evidence="8">
    <location>
        <begin position="261"/>
        <end position="279"/>
    </location>
</feature>
<dbReference type="Gene3D" id="1.10.287.1260">
    <property type="match status" value="1"/>
</dbReference>
<dbReference type="Pfam" id="PF21088">
    <property type="entry name" value="MS_channel_1st"/>
    <property type="match status" value="1"/>
</dbReference>
<feature type="transmembrane region" description="Helical" evidence="8">
    <location>
        <begin position="369"/>
        <end position="389"/>
    </location>
</feature>
<dbReference type="RefSeq" id="WP_193082319.1">
    <property type="nucleotide sequence ID" value="NZ_CP045201.1"/>
</dbReference>
<dbReference type="SUPFAM" id="SSF82861">
    <property type="entry name" value="Mechanosensitive channel protein MscS (YggB), transmembrane region"/>
    <property type="match status" value="1"/>
</dbReference>
<reference evidence="13 14" key="1">
    <citation type="submission" date="2019-10" db="EMBL/GenBank/DDBJ databases">
        <title>Pseudopuniceibacterium sp. HQ09 islated from Antarctica.</title>
        <authorList>
            <person name="Liao L."/>
            <person name="Su S."/>
            <person name="Chen B."/>
            <person name="Yu Y."/>
        </authorList>
    </citation>
    <scope>NUCLEOTIDE SEQUENCE [LARGE SCALE GENOMIC DNA]</scope>
    <source>
        <strain evidence="13 14">HQ09</strain>
    </source>
</reference>
<feature type="chain" id="PRO_5032956688" evidence="9">
    <location>
        <begin position="26"/>
        <end position="767"/>
    </location>
</feature>
<dbReference type="InterPro" id="IPR049142">
    <property type="entry name" value="MS_channel_1st"/>
</dbReference>
<proteinExistence type="inferred from homology"/>
<protein>
    <submittedName>
        <fullName evidence="13">Mechanosensitive ion channel</fullName>
    </submittedName>
</protein>
<evidence type="ECO:0000256" key="4">
    <source>
        <dbReference type="ARBA" id="ARBA00022692"/>
    </source>
</evidence>
<evidence type="ECO:0000256" key="9">
    <source>
        <dbReference type="SAM" id="SignalP"/>
    </source>
</evidence>
<feature type="domain" description="Mechanosensitive ion channel MscS C-terminal" evidence="11">
    <location>
        <begin position="628"/>
        <end position="715"/>
    </location>
</feature>
<feature type="transmembrane region" description="Helical" evidence="8">
    <location>
        <begin position="335"/>
        <end position="357"/>
    </location>
</feature>
<dbReference type="Pfam" id="PF21082">
    <property type="entry name" value="MS_channel_3rd"/>
    <property type="match status" value="1"/>
</dbReference>
<evidence type="ECO:0000256" key="1">
    <source>
        <dbReference type="ARBA" id="ARBA00004651"/>
    </source>
</evidence>
<feature type="compositionally biased region" description="Basic and acidic residues" evidence="7">
    <location>
        <begin position="726"/>
        <end position="739"/>
    </location>
</feature>
<keyword evidence="3" id="KW-1003">Cell membrane</keyword>
<dbReference type="AlphaFoldDB" id="A0A7L9WJJ4"/>
<feature type="transmembrane region" description="Helical" evidence="8">
    <location>
        <begin position="222"/>
        <end position="241"/>
    </location>
</feature>
<evidence type="ECO:0000256" key="2">
    <source>
        <dbReference type="ARBA" id="ARBA00008017"/>
    </source>
</evidence>
<feature type="transmembrane region" description="Helical" evidence="8">
    <location>
        <begin position="191"/>
        <end position="210"/>
    </location>
</feature>
<dbReference type="InterPro" id="IPR010920">
    <property type="entry name" value="LSM_dom_sf"/>
</dbReference>
<feature type="signal peptide" evidence="9">
    <location>
        <begin position="1"/>
        <end position="25"/>
    </location>
</feature>
<gene>
    <name evidence="13" type="ORF">F3W81_03695</name>
</gene>